<dbReference type="CDD" id="cd06562">
    <property type="entry name" value="GH20_HexA_HexB-like"/>
    <property type="match status" value="1"/>
</dbReference>
<dbReference type="Pfam" id="PF00728">
    <property type="entry name" value="Glyco_hydro_20"/>
    <property type="match status" value="1"/>
</dbReference>
<protein>
    <recommendedName>
        <fullName evidence="7">Beta-hexosaminidase</fullName>
        <ecNumber evidence="7">3.2.1.52</ecNumber>
    </recommendedName>
</protein>
<evidence type="ECO:0000256" key="5">
    <source>
        <dbReference type="ARBA" id="ARBA00023180"/>
    </source>
</evidence>
<feature type="domain" description="Beta-hexosaminidase eukaryotic type N-terminal" evidence="11">
    <location>
        <begin position="53"/>
        <end position="178"/>
    </location>
</feature>
<evidence type="ECO:0000256" key="3">
    <source>
        <dbReference type="ARBA" id="ARBA00022729"/>
    </source>
</evidence>
<keyword evidence="9" id="KW-0472">Membrane</keyword>
<evidence type="ECO:0000259" key="11">
    <source>
        <dbReference type="Pfam" id="PF14845"/>
    </source>
</evidence>
<dbReference type="GO" id="GO:0016020">
    <property type="term" value="C:membrane"/>
    <property type="evidence" value="ECO:0007669"/>
    <property type="project" value="TreeGrafter"/>
</dbReference>
<comment type="caution">
    <text evidence="12">The sequence shown here is derived from an EMBL/GenBank/DDBJ whole genome shotgun (WGS) entry which is preliminary data.</text>
</comment>
<dbReference type="AlphaFoldDB" id="A0AAW1IHU7"/>
<dbReference type="GO" id="GO:0004563">
    <property type="term" value="F:beta-N-acetylhexosaminidase activity"/>
    <property type="evidence" value="ECO:0007669"/>
    <property type="project" value="UniProtKB-EC"/>
</dbReference>
<keyword evidence="9" id="KW-1133">Transmembrane helix</keyword>
<proteinExistence type="inferred from homology"/>
<dbReference type="Pfam" id="PF14845">
    <property type="entry name" value="Glycohydro_20b2"/>
    <property type="match status" value="1"/>
</dbReference>
<dbReference type="InterPro" id="IPR025705">
    <property type="entry name" value="Beta_hexosaminidase_sua/sub"/>
</dbReference>
<keyword evidence="4 7" id="KW-0378">Hydrolase</keyword>
<comment type="catalytic activity">
    <reaction evidence="1 7">
        <text>Hydrolysis of terminal non-reducing N-acetyl-D-hexosamine residues in N-acetyl-beta-D-hexosaminides.</text>
        <dbReference type="EC" id="3.2.1.52"/>
    </reaction>
</comment>
<evidence type="ECO:0000256" key="9">
    <source>
        <dbReference type="SAM" id="Phobius"/>
    </source>
</evidence>
<dbReference type="EC" id="3.2.1.52" evidence="7"/>
<keyword evidence="3" id="KW-0732">Signal</keyword>
<keyword evidence="5" id="KW-0325">Glycoprotein</keyword>
<dbReference type="GO" id="GO:0030203">
    <property type="term" value="P:glycosaminoglycan metabolic process"/>
    <property type="evidence" value="ECO:0007669"/>
    <property type="project" value="TreeGrafter"/>
</dbReference>
<feature type="domain" description="Glycoside hydrolase family 20 catalytic" evidence="10">
    <location>
        <begin position="209"/>
        <end position="567"/>
    </location>
</feature>
<keyword evidence="9" id="KW-0812">Transmembrane</keyword>
<dbReference type="SUPFAM" id="SSF51445">
    <property type="entry name" value="(Trans)glycosidases"/>
    <property type="match status" value="1"/>
</dbReference>
<dbReference type="PIRSF" id="PIRSF001093">
    <property type="entry name" value="B-hxosamndse_ab_euk"/>
    <property type="match status" value="1"/>
</dbReference>
<feature type="transmembrane region" description="Helical" evidence="9">
    <location>
        <begin position="21"/>
        <end position="40"/>
    </location>
</feature>
<dbReference type="InterPro" id="IPR029018">
    <property type="entry name" value="Hex-like_dom2"/>
</dbReference>
<evidence type="ECO:0000313" key="12">
    <source>
        <dbReference type="EMBL" id="KAK9688941.1"/>
    </source>
</evidence>
<evidence type="ECO:0000256" key="1">
    <source>
        <dbReference type="ARBA" id="ARBA00001231"/>
    </source>
</evidence>
<evidence type="ECO:0000256" key="2">
    <source>
        <dbReference type="ARBA" id="ARBA00006285"/>
    </source>
</evidence>
<feature type="active site" description="Proton donor" evidence="8">
    <location>
        <position position="375"/>
    </location>
</feature>
<evidence type="ECO:0000256" key="6">
    <source>
        <dbReference type="ARBA" id="ARBA00023295"/>
    </source>
</evidence>
<dbReference type="PRINTS" id="PR00738">
    <property type="entry name" value="GLHYDRLASE20"/>
</dbReference>
<sequence>MGHKYIFQISKKTKINPLNKNMSIHIPCISLIFLIILLFYNPIEAQSPSTINVWPKPRKFIWPQPKAAVVGPKFTITAPKDVNRNPHLVAAINRYQSQILTEHYIPLSLAAGSPLLEVEMSPSPLLELKITVTSIDARLLHNVDESYNLTIPSTGVAALLHAATPWGAMRGLETFSQLVWRETMTSSSSSSYATTVVAVGVEIWDGPLFPHRGLMLDTSRNYYGVEDLLRTIKAMSYNKLNVFHWHITDSHSFPLVLPSDPNLGIRGSYGPSMQYTPADVSRVVQFGFDHGVRVVPEIDAPAHTGSWAGAHPEIVTCADKFWWPAGSAWEDRFASEPGSGQLNPLHPKTYQVVHNVLNDVLPLFPDSFHHAGGDEVVSNCWTSDPSIQTYLSSNNHTLSDLLQKFVNTTLPYITSRNKTAIYWEDIFLDATIRVHDPSVLPPEHTILQTWNDGPVNTKRIVSSGYRVIVSSADYYYLDCGHGGFVGNDSQYNRPPGTAQGSGGSWCAPFKTWQLIYNYDITYGLTEEEKKLVLGGEVALWSEQADPTVLDSRVWPRASALAEAMWSGNRDESGKKRYAEATDRLNRWRHRMVSRGIGAEPIQPLWCVRNPGMCNTVHAAS</sequence>
<dbReference type="PANTHER" id="PTHR22600">
    <property type="entry name" value="BETA-HEXOSAMINIDASE"/>
    <property type="match status" value="1"/>
</dbReference>
<dbReference type="SUPFAM" id="SSF55545">
    <property type="entry name" value="beta-N-acetylhexosaminidase-like domain"/>
    <property type="match status" value="1"/>
</dbReference>
<evidence type="ECO:0000256" key="8">
    <source>
        <dbReference type="PIRSR" id="PIRSR001093-1"/>
    </source>
</evidence>
<evidence type="ECO:0000256" key="7">
    <source>
        <dbReference type="PIRNR" id="PIRNR001093"/>
    </source>
</evidence>
<comment type="similarity">
    <text evidence="2 7">Belongs to the glycosyl hydrolase 20 family.</text>
</comment>
<reference evidence="12" key="1">
    <citation type="submission" date="2024-03" db="EMBL/GenBank/DDBJ databases">
        <title>WGS assembly of Saponaria officinalis var. Norfolk2.</title>
        <authorList>
            <person name="Jenkins J."/>
            <person name="Shu S."/>
            <person name="Grimwood J."/>
            <person name="Barry K."/>
            <person name="Goodstein D."/>
            <person name="Schmutz J."/>
            <person name="Leebens-Mack J."/>
            <person name="Osbourn A."/>
        </authorList>
    </citation>
    <scope>NUCLEOTIDE SEQUENCE [LARGE SCALE GENOMIC DNA]</scope>
    <source>
        <strain evidence="12">JIC</strain>
    </source>
</reference>
<gene>
    <name evidence="12" type="ORF">RND81_09G023400</name>
</gene>
<dbReference type="Gene3D" id="3.30.379.10">
    <property type="entry name" value="Chitobiase/beta-hexosaminidase domain 2-like"/>
    <property type="match status" value="1"/>
</dbReference>
<dbReference type="Gene3D" id="3.20.20.80">
    <property type="entry name" value="Glycosidases"/>
    <property type="match status" value="1"/>
</dbReference>
<dbReference type="InterPro" id="IPR015883">
    <property type="entry name" value="Glyco_hydro_20_cat"/>
</dbReference>
<name>A0AAW1IHU7_SAPOF</name>
<dbReference type="EMBL" id="JBDFQZ010000009">
    <property type="protein sequence ID" value="KAK9688941.1"/>
    <property type="molecule type" value="Genomic_DNA"/>
</dbReference>
<accession>A0AAW1IHU7</accession>
<dbReference type="FunFam" id="3.20.20.80:FF:000063">
    <property type="entry name" value="Beta-hexosaminidase"/>
    <property type="match status" value="1"/>
</dbReference>
<organism evidence="12 13">
    <name type="scientific">Saponaria officinalis</name>
    <name type="common">Common soapwort</name>
    <name type="synonym">Lychnis saponaria</name>
    <dbReference type="NCBI Taxonomy" id="3572"/>
    <lineage>
        <taxon>Eukaryota</taxon>
        <taxon>Viridiplantae</taxon>
        <taxon>Streptophyta</taxon>
        <taxon>Embryophyta</taxon>
        <taxon>Tracheophyta</taxon>
        <taxon>Spermatophyta</taxon>
        <taxon>Magnoliopsida</taxon>
        <taxon>eudicotyledons</taxon>
        <taxon>Gunneridae</taxon>
        <taxon>Pentapetalae</taxon>
        <taxon>Caryophyllales</taxon>
        <taxon>Caryophyllaceae</taxon>
        <taxon>Caryophylleae</taxon>
        <taxon>Saponaria</taxon>
    </lineage>
</organism>
<evidence type="ECO:0000256" key="4">
    <source>
        <dbReference type="ARBA" id="ARBA00022801"/>
    </source>
</evidence>
<dbReference type="GO" id="GO:0005975">
    <property type="term" value="P:carbohydrate metabolic process"/>
    <property type="evidence" value="ECO:0007669"/>
    <property type="project" value="InterPro"/>
</dbReference>
<dbReference type="InterPro" id="IPR017853">
    <property type="entry name" value="GH"/>
</dbReference>
<keyword evidence="13" id="KW-1185">Reference proteome</keyword>
<dbReference type="PANTHER" id="PTHR22600:SF26">
    <property type="entry name" value="BETA-N-ACETYLHEXOSAMINIDASE"/>
    <property type="match status" value="1"/>
</dbReference>
<keyword evidence="6 7" id="KW-0326">Glycosidase</keyword>
<dbReference type="Proteomes" id="UP001443914">
    <property type="component" value="Unassembled WGS sequence"/>
</dbReference>
<evidence type="ECO:0000313" key="13">
    <source>
        <dbReference type="Proteomes" id="UP001443914"/>
    </source>
</evidence>
<evidence type="ECO:0000259" key="10">
    <source>
        <dbReference type="Pfam" id="PF00728"/>
    </source>
</evidence>
<dbReference type="InterPro" id="IPR029019">
    <property type="entry name" value="HEX_eukaryotic_N"/>
</dbReference>